<dbReference type="PATRIC" id="fig|43678.3.peg.2960"/>
<dbReference type="Proteomes" id="UP000076447">
    <property type="component" value="Unassembled WGS sequence"/>
</dbReference>
<reference evidence="2 3" key="1">
    <citation type="submission" date="2016-01" db="EMBL/GenBank/DDBJ databases">
        <title>Genome sequence of Oerskovia enterophila VJag, an agar and cellulose degrading bacterium.</title>
        <authorList>
            <person name="Poehlein A."/>
            <person name="Jag V."/>
            <person name="Bengelsdorf F."/>
            <person name="Duerre P."/>
            <person name="Daniel R."/>
        </authorList>
    </citation>
    <scope>NUCLEOTIDE SEQUENCE [LARGE SCALE GENOMIC DNA]</scope>
    <source>
        <strain evidence="2 3">VJag</strain>
    </source>
</reference>
<evidence type="ECO:0000313" key="3">
    <source>
        <dbReference type="Proteomes" id="UP000076447"/>
    </source>
</evidence>
<comment type="caution">
    <text evidence="2">The sequence shown here is derived from an EMBL/GenBank/DDBJ whole genome shotgun (WGS) entry which is preliminary data.</text>
</comment>
<evidence type="ECO:0000313" key="2">
    <source>
        <dbReference type="EMBL" id="KZM34530.1"/>
    </source>
</evidence>
<sequence length="240" mass="25816">MSDRHVNATRIWYTRNATDAIAAHLGLQLDDDGKPTETGVPGTSRDRSAHDAAGGVDAGLRAALVELADRWEDDLSELRLQGPPRSTEPDSWGAGWDAALDAVEALLVAHPVPGTGPWPESVDVRPGQWVVRHPDGAFTVQDDAPAPAPDVRREGVAKEVMSMAALTVPPDGVKMLRETLARAQAALARRPMSTSVRTDINRLGDLIRQCDAHRPFGPDGKLDDRHTTTCGCECRGLQTT</sequence>
<dbReference type="EMBL" id="LRIE01000079">
    <property type="protein sequence ID" value="KZM34530.1"/>
    <property type="molecule type" value="Genomic_DNA"/>
</dbReference>
<organism evidence="2 3">
    <name type="scientific">Oerskovia enterophila</name>
    <dbReference type="NCBI Taxonomy" id="43678"/>
    <lineage>
        <taxon>Bacteria</taxon>
        <taxon>Bacillati</taxon>
        <taxon>Actinomycetota</taxon>
        <taxon>Actinomycetes</taxon>
        <taxon>Micrococcales</taxon>
        <taxon>Cellulomonadaceae</taxon>
        <taxon>Oerskovia</taxon>
    </lineage>
</organism>
<dbReference type="AlphaFoldDB" id="A0A163QU13"/>
<name>A0A163QU13_9CELL</name>
<dbReference type="OrthoDB" id="5195960at2"/>
<gene>
    <name evidence="2" type="ORF">OJAG_28290</name>
</gene>
<accession>A0A163QU13</accession>
<dbReference type="RefSeq" id="WP_068709252.1">
    <property type="nucleotide sequence ID" value="NZ_LRIE01000079.1"/>
</dbReference>
<feature type="region of interest" description="Disordered" evidence="1">
    <location>
        <begin position="28"/>
        <end position="53"/>
    </location>
</feature>
<dbReference type="STRING" id="43678.OJAG_28290"/>
<protein>
    <submittedName>
        <fullName evidence="2">Uncharacterized protein</fullName>
    </submittedName>
</protein>
<proteinExistence type="predicted"/>
<evidence type="ECO:0000256" key="1">
    <source>
        <dbReference type="SAM" id="MobiDB-lite"/>
    </source>
</evidence>